<dbReference type="Pfam" id="PF04937">
    <property type="entry name" value="DUF659"/>
    <property type="match status" value="1"/>
</dbReference>
<dbReference type="SUPFAM" id="SSF53098">
    <property type="entry name" value="Ribonuclease H-like"/>
    <property type="match status" value="1"/>
</dbReference>
<accession>A0ABN7WCI7</accession>
<comment type="caution">
    <text evidence="2">The sequence shown here is derived from an EMBL/GenBank/DDBJ whole genome shotgun (WGS) entry which is preliminary data.</text>
</comment>
<sequence>DLRPGFDIPSSKTLAGKIFNKQFVQVETKIKKELQIENKIETMIIQIGKEKICAIVSDSSANIVATRQIIIQKFPYILNVSYIAHRLNLICKNIMKKSFAKHILSQATLVTQFFRSCHIANLVLKKEIQINNIVAQLASYQLNELPYNEPFEPDYEPSQTWWKILENVYIYLLTLAAKLLNITSHSASLEGLAKIHRYYMTHAKEEISYINCELTLEDVLIVANKSEELDADDSDSEEDLIEDNKVEFESLDEILCLKEKFDLDHEIFG</sequence>
<gene>
    <name evidence="2" type="ORF">GMARGA_LOCUS29101</name>
</gene>
<organism evidence="2 3">
    <name type="scientific">Gigaspora margarita</name>
    <dbReference type="NCBI Taxonomy" id="4874"/>
    <lineage>
        <taxon>Eukaryota</taxon>
        <taxon>Fungi</taxon>
        <taxon>Fungi incertae sedis</taxon>
        <taxon>Mucoromycota</taxon>
        <taxon>Glomeromycotina</taxon>
        <taxon>Glomeromycetes</taxon>
        <taxon>Diversisporales</taxon>
        <taxon>Gigasporaceae</taxon>
        <taxon>Gigaspora</taxon>
    </lineage>
</organism>
<evidence type="ECO:0000313" key="2">
    <source>
        <dbReference type="EMBL" id="CAG8826363.1"/>
    </source>
</evidence>
<feature type="domain" description="DUF659" evidence="1">
    <location>
        <begin position="14"/>
        <end position="109"/>
    </location>
</feature>
<reference evidence="2 3" key="1">
    <citation type="submission" date="2021-06" db="EMBL/GenBank/DDBJ databases">
        <authorList>
            <person name="Kallberg Y."/>
            <person name="Tangrot J."/>
            <person name="Rosling A."/>
        </authorList>
    </citation>
    <scope>NUCLEOTIDE SEQUENCE [LARGE SCALE GENOMIC DNA]</scope>
    <source>
        <strain evidence="2 3">120-4 pot B 10/14</strain>
    </source>
</reference>
<dbReference type="Proteomes" id="UP000789901">
    <property type="component" value="Unassembled WGS sequence"/>
</dbReference>
<dbReference type="EMBL" id="CAJVQB010038536">
    <property type="protein sequence ID" value="CAG8826363.1"/>
    <property type="molecule type" value="Genomic_DNA"/>
</dbReference>
<dbReference type="InterPro" id="IPR012337">
    <property type="entry name" value="RNaseH-like_sf"/>
</dbReference>
<name>A0ABN7WCI7_GIGMA</name>
<feature type="non-terminal residue" evidence="2">
    <location>
        <position position="1"/>
    </location>
</feature>
<evidence type="ECO:0000313" key="3">
    <source>
        <dbReference type="Proteomes" id="UP000789901"/>
    </source>
</evidence>
<evidence type="ECO:0000259" key="1">
    <source>
        <dbReference type="Pfam" id="PF04937"/>
    </source>
</evidence>
<dbReference type="InterPro" id="IPR007021">
    <property type="entry name" value="DUF659"/>
</dbReference>
<proteinExistence type="predicted"/>
<keyword evidence="3" id="KW-1185">Reference proteome</keyword>
<protein>
    <submittedName>
        <fullName evidence="2">43658_t:CDS:1</fullName>
    </submittedName>
</protein>